<dbReference type="EMBL" id="JARIHO010000004">
    <property type="protein sequence ID" value="KAJ7362873.1"/>
    <property type="molecule type" value="Genomic_DNA"/>
</dbReference>
<comment type="caution">
    <text evidence="1">The sequence shown here is derived from an EMBL/GenBank/DDBJ whole genome shotgun (WGS) entry which is preliminary data.</text>
</comment>
<dbReference type="AlphaFoldDB" id="A0AAD7AN39"/>
<gene>
    <name evidence="1" type="ORF">DFH08DRAFT_327401</name>
</gene>
<reference evidence="1" key="1">
    <citation type="submission" date="2023-03" db="EMBL/GenBank/DDBJ databases">
        <title>Massive genome expansion in bonnet fungi (Mycena s.s.) driven by repeated elements and novel gene families across ecological guilds.</title>
        <authorList>
            <consortium name="Lawrence Berkeley National Laboratory"/>
            <person name="Harder C.B."/>
            <person name="Miyauchi S."/>
            <person name="Viragh M."/>
            <person name="Kuo A."/>
            <person name="Thoen E."/>
            <person name="Andreopoulos B."/>
            <person name="Lu D."/>
            <person name="Skrede I."/>
            <person name="Drula E."/>
            <person name="Henrissat B."/>
            <person name="Morin E."/>
            <person name="Kohler A."/>
            <person name="Barry K."/>
            <person name="LaButti K."/>
            <person name="Morin E."/>
            <person name="Salamov A."/>
            <person name="Lipzen A."/>
            <person name="Mereny Z."/>
            <person name="Hegedus B."/>
            <person name="Baldrian P."/>
            <person name="Stursova M."/>
            <person name="Weitz H."/>
            <person name="Taylor A."/>
            <person name="Grigoriev I.V."/>
            <person name="Nagy L.G."/>
            <person name="Martin F."/>
            <person name="Kauserud H."/>
        </authorList>
    </citation>
    <scope>NUCLEOTIDE SEQUENCE</scope>
    <source>
        <strain evidence="1">CBHHK002</strain>
    </source>
</reference>
<dbReference type="InterPro" id="IPR032675">
    <property type="entry name" value="LRR_dom_sf"/>
</dbReference>
<sequence>MDWFPESTLEKLPDKVLATILKLVADAPIPAWNRAPPFPVIASRLSRRFRAVTIASPQVWAHIRLSHRPRSWSWAAKYVKYSKSHPLDISISLEAYSPRYGYEVPIPIDRALAILGPHLGRWKTLSLRCWGYQMDTLRQFVLRFPGAASQLQSAHISLVDYYDWEDQGLPPLVQVFGGPAFRSLRANARLDLTDWTSFQALHTLDLGFGRNYRPDALRRLLGPSSPLRTLIIRDLAPAAHFVGMPVEASTISSLAVSFSLPFHSRDRYGILGGFEDFTNTFAFPNLEYLEIIGGFTSAVAEPRIFPAKLDAPFFPHLRTLRLENIEFSGEGIALMQSFSPEITSLELIYTTSNHHLLDKSGGDAAWPALRSLTVETSDKVTAPKWLSSFLTMRMASLGAGRRILNLTLPPWMAGIALPLELRPEIRWLRNGTSPALMDGLPGHGFYLDGCDMRARDFEHVQVPESRCCLGYLEWNREQKELEIDDDLRRADEMIAETFKLAGELTRAKGMRRELKRETRRDLKAERRFMSRRKRQRCDITPDFSC</sequence>
<evidence type="ECO:0008006" key="3">
    <source>
        <dbReference type="Google" id="ProtNLM"/>
    </source>
</evidence>
<accession>A0AAD7AN39</accession>
<proteinExistence type="predicted"/>
<dbReference type="Proteomes" id="UP001218218">
    <property type="component" value="Unassembled WGS sequence"/>
</dbReference>
<keyword evidence="2" id="KW-1185">Reference proteome</keyword>
<protein>
    <recommendedName>
        <fullName evidence="3">F-box domain-containing protein</fullName>
    </recommendedName>
</protein>
<organism evidence="1 2">
    <name type="scientific">Mycena albidolilacea</name>
    <dbReference type="NCBI Taxonomy" id="1033008"/>
    <lineage>
        <taxon>Eukaryota</taxon>
        <taxon>Fungi</taxon>
        <taxon>Dikarya</taxon>
        <taxon>Basidiomycota</taxon>
        <taxon>Agaricomycotina</taxon>
        <taxon>Agaricomycetes</taxon>
        <taxon>Agaricomycetidae</taxon>
        <taxon>Agaricales</taxon>
        <taxon>Marasmiineae</taxon>
        <taxon>Mycenaceae</taxon>
        <taxon>Mycena</taxon>
    </lineage>
</organism>
<name>A0AAD7AN39_9AGAR</name>
<dbReference type="Gene3D" id="3.80.10.10">
    <property type="entry name" value="Ribonuclease Inhibitor"/>
    <property type="match status" value="1"/>
</dbReference>
<evidence type="ECO:0000313" key="2">
    <source>
        <dbReference type="Proteomes" id="UP001218218"/>
    </source>
</evidence>
<evidence type="ECO:0000313" key="1">
    <source>
        <dbReference type="EMBL" id="KAJ7362873.1"/>
    </source>
</evidence>